<gene>
    <name evidence="8" type="ORF">FUAX_02180</name>
</gene>
<dbReference type="PANTHER" id="PTHR42693">
    <property type="entry name" value="ARYLSULFATASE FAMILY MEMBER"/>
    <property type="match status" value="1"/>
</dbReference>
<keyword evidence="5" id="KW-0378">Hydrolase</keyword>
<protein>
    <submittedName>
        <fullName evidence="8">Aryl-sulfate sulfohydrolase</fullName>
    </submittedName>
</protein>
<dbReference type="InterPro" id="IPR050738">
    <property type="entry name" value="Sulfatase"/>
</dbReference>
<keyword evidence="4" id="KW-0732">Signal</keyword>
<keyword evidence="6" id="KW-0106">Calcium</keyword>
<feature type="domain" description="Sulfatase N-terminal" evidence="7">
    <location>
        <begin position="46"/>
        <end position="366"/>
    </location>
</feature>
<dbReference type="Pfam" id="PF00884">
    <property type="entry name" value="Sulfatase"/>
    <property type="match status" value="1"/>
</dbReference>
<dbReference type="Gene3D" id="3.30.1120.10">
    <property type="match status" value="1"/>
</dbReference>
<sequence>MPFGLVGIWNLNFLGMKKSYLCLGLALWSLLASCEEKKKEKPKRPPNIVIVYADDMGWADAGFNNVRAFYETPNLDRLASEGLNLRRFYPSAANCAPSRACMLTGTFTPRHGVYIPQGLSRGGSVEQMRFKVPARGADSTFNTFPVSVNQVPASFTSLAELLRQKGYASARFGKWHIGDDNQGFGVNSANGELGQITNRHGKEARYYGDTLVAERLTEASVNFMRENKDRPFFLYLAHWEVHAPNAARKGRIAYYRKKAEEQGRTDINPVYAAEVEQIDRSVGRISEALAELGLEENTLLIFTSDNGGVSANTSNLPLRAGKGTFYEGGIRTPCVMRWKGVTKPGSVSEQPVNGVDFMPTFAELSGAPLPESQPVDGESIVPLLRGKDYKRKKSMFFHFPLYLGTGNSDKVLPSYKGKSAYWRSVPCSVLIWDDWKLIYYYEYDRHELYKLSEDISEKNNLWNKDREKAQEMLAEMRRWVVETDAPVPLVENI</sequence>
<evidence type="ECO:0000256" key="3">
    <source>
        <dbReference type="ARBA" id="ARBA00022723"/>
    </source>
</evidence>
<dbReference type="EMBL" id="AP025314">
    <property type="protein sequence ID" value="BDD07786.1"/>
    <property type="molecule type" value="Genomic_DNA"/>
</dbReference>
<comment type="similarity">
    <text evidence="2">Belongs to the sulfatase family.</text>
</comment>
<reference evidence="8 9" key="1">
    <citation type="submission" date="2021-12" db="EMBL/GenBank/DDBJ databases">
        <title>Genome sequencing of bacteria with rrn-lacking chromosome and rrn-plasmid.</title>
        <authorList>
            <person name="Anda M."/>
            <person name="Iwasaki W."/>
        </authorList>
    </citation>
    <scope>NUCLEOTIDE SEQUENCE [LARGE SCALE GENOMIC DNA]</scope>
    <source>
        <strain evidence="8 9">DSM 100852</strain>
    </source>
</reference>
<evidence type="ECO:0000313" key="8">
    <source>
        <dbReference type="EMBL" id="BDD07786.1"/>
    </source>
</evidence>
<dbReference type="AlphaFoldDB" id="A0AAU9CG90"/>
<dbReference type="PANTHER" id="PTHR42693:SF42">
    <property type="entry name" value="ARYLSULFATASE G"/>
    <property type="match status" value="1"/>
</dbReference>
<dbReference type="InterPro" id="IPR000917">
    <property type="entry name" value="Sulfatase_N"/>
</dbReference>
<comment type="cofactor">
    <cofactor evidence="1">
        <name>Ca(2+)</name>
        <dbReference type="ChEBI" id="CHEBI:29108"/>
    </cofactor>
</comment>
<dbReference type="KEGG" id="fax:FUAX_02180"/>
<evidence type="ECO:0000256" key="6">
    <source>
        <dbReference type="ARBA" id="ARBA00022837"/>
    </source>
</evidence>
<name>A0AAU9CG90_9BACT</name>
<accession>A0AAU9CG90</accession>
<keyword evidence="3" id="KW-0479">Metal-binding</keyword>
<evidence type="ECO:0000259" key="7">
    <source>
        <dbReference type="Pfam" id="PF00884"/>
    </source>
</evidence>
<evidence type="ECO:0000256" key="5">
    <source>
        <dbReference type="ARBA" id="ARBA00022801"/>
    </source>
</evidence>
<evidence type="ECO:0000256" key="1">
    <source>
        <dbReference type="ARBA" id="ARBA00001913"/>
    </source>
</evidence>
<dbReference type="Gene3D" id="3.40.720.10">
    <property type="entry name" value="Alkaline Phosphatase, subunit A"/>
    <property type="match status" value="1"/>
</dbReference>
<dbReference type="CDD" id="cd16144">
    <property type="entry name" value="ARS_like"/>
    <property type="match status" value="1"/>
</dbReference>
<dbReference type="Proteomes" id="UP001348817">
    <property type="component" value="Chromosome"/>
</dbReference>
<evidence type="ECO:0000313" key="9">
    <source>
        <dbReference type="Proteomes" id="UP001348817"/>
    </source>
</evidence>
<evidence type="ECO:0000256" key="2">
    <source>
        <dbReference type="ARBA" id="ARBA00008779"/>
    </source>
</evidence>
<dbReference type="GO" id="GO:0004065">
    <property type="term" value="F:arylsulfatase activity"/>
    <property type="evidence" value="ECO:0007669"/>
    <property type="project" value="TreeGrafter"/>
</dbReference>
<keyword evidence="9" id="KW-1185">Reference proteome</keyword>
<proteinExistence type="inferred from homology"/>
<dbReference type="SUPFAM" id="SSF53649">
    <property type="entry name" value="Alkaline phosphatase-like"/>
    <property type="match status" value="1"/>
</dbReference>
<dbReference type="GO" id="GO:0046872">
    <property type="term" value="F:metal ion binding"/>
    <property type="evidence" value="ECO:0007669"/>
    <property type="project" value="UniProtKB-KW"/>
</dbReference>
<evidence type="ECO:0000256" key="4">
    <source>
        <dbReference type="ARBA" id="ARBA00022729"/>
    </source>
</evidence>
<dbReference type="InterPro" id="IPR017850">
    <property type="entry name" value="Alkaline_phosphatase_core_sf"/>
</dbReference>
<organism evidence="8 9">
    <name type="scientific">Fulvitalea axinellae</name>
    <dbReference type="NCBI Taxonomy" id="1182444"/>
    <lineage>
        <taxon>Bacteria</taxon>
        <taxon>Pseudomonadati</taxon>
        <taxon>Bacteroidota</taxon>
        <taxon>Cytophagia</taxon>
        <taxon>Cytophagales</taxon>
        <taxon>Persicobacteraceae</taxon>
        <taxon>Fulvitalea</taxon>
    </lineage>
</organism>